<dbReference type="Proteomes" id="UP001157006">
    <property type="component" value="Chromosome 2"/>
</dbReference>
<dbReference type="AlphaFoldDB" id="A0AAV0ZR83"/>
<evidence type="ECO:0000313" key="2">
    <source>
        <dbReference type="Proteomes" id="UP001157006"/>
    </source>
</evidence>
<gene>
    <name evidence="1" type="ORF">VFH_II252440</name>
</gene>
<organism evidence="1 2">
    <name type="scientific">Vicia faba</name>
    <name type="common">Broad bean</name>
    <name type="synonym">Faba vulgaris</name>
    <dbReference type="NCBI Taxonomy" id="3906"/>
    <lineage>
        <taxon>Eukaryota</taxon>
        <taxon>Viridiplantae</taxon>
        <taxon>Streptophyta</taxon>
        <taxon>Embryophyta</taxon>
        <taxon>Tracheophyta</taxon>
        <taxon>Spermatophyta</taxon>
        <taxon>Magnoliopsida</taxon>
        <taxon>eudicotyledons</taxon>
        <taxon>Gunneridae</taxon>
        <taxon>Pentapetalae</taxon>
        <taxon>rosids</taxon>
        <taxon>fabids</taxon>
        <taxon>Fabales</taxon>
        <taxon>Fabaceae</taxon>
        <taxon>Papilionoideae</taxon>
        <taxon>50 kb inversion clade</taxon>
        <taxon>NPAAA clade</taxon>
        <taxon>Hologalegina</taxon>
        <taxon>IRL clade</taxon>
        <taxon>Fabeae</taxon>
        <taxon>Vicia</taxon>
    </lineage>
</organism>
<keyword evidence="2" id="KW-1185">Reference proteome</keyword>
<accession>A0AAV0ZR83</accession>
<reference evidence="1 2" key="1">
    <citation type="submission" date="2023-01" db="EMBL/GenBank/DDBJ databases">
        <authorList>
            <person name="Kreplak J."/>
        </authorList>
    </citation>
    <scope>NUCLEOTIDE SEQUENCE [LARGE SCALE GENOMIC DNA]</scope>
</reference>
<sequence length="123" mass="14445">MKNIVEDDEELWETLMLILEGYCRENGVGDEDQERVDKGDKVNEGCKILMEIEVDQLKEGEKRGDEDSIQMKVGSLTDFLFLLNSVEMRLRGRRKLHGENWRLRRKVEDDVEGGNFRENQVEK</sequence>
<proteinExistence type="predicted"/>
<evidence type="ECO:0000313" key="1">
    <source>
        <dbReference type="EMBL" id="CAI8601025.1"/>
    </source>
</evidence>
<dbReference type="EMBL" id="OX451737">
    <property type="protein sequence ID" value="CAI8601025.1"/>
    <property type="molecule type" value="Genomic_DNA"/>
</dbReference>
<name>A0AAV0ZR83_VICFA</name>
<protein>
    <submittedName>
        <fullName evidence="1">Uncharacterized protein</fullName>
    </submittedName>
</protein>